<keyword evidence="3" id="KW-1185">Reference proteome</keyword>
<organism evidence="2 3">
    <name type="scientific">Cyclostephanos tholiformis</name>
    <dbReference type="NCBI Taxonomy" id="382380"/>
    <lineage>
        <taxon>Eukaryota</taxon>
        <taxon>Sar</taxon>
        <taxon>Stramenopiles</taxon>
        <taxon>Ochrophyta</taxon>
        <taxon>Bacillariophyta</taxon>
        <taxon>Coscinodiscophyceae</taxon>
        <taxon>Thalassiosirophycidae</taxon>
        <taxon>Stephanodiscales</taxon>
        <taxon>Stephanodiscaceae</taxon>
        <taxon>Cyclostephanos</taxon>
    </lineage>
</organism>
<proteinExistence type="predicted"/>
<evidence type="ECO:0000259" key="1">
    <source>
        <dbReference type="PROSITE" id="PS51670"/>
    </source>
</evidence>
<comment type="caution">
    <text evidence="2">The sequence shown here is derived from an EMBL/GenBank/DDBJ whole genome shotgun (WGS) entry which is preliminary data.</text>
</comment>
<dbReference type="InterPro" id="IPR003582">
    <property type="entry name" value="ShKT_dom"/>
</dbReference>
<dbReference type="SMART" id="SM00254">
    <property type="entry name" value="ShKT"/>
    <property type="match status" value="1"/>
</dbReference>
<reference evidence="2 3" key="1">
    <citation type="submission" date="2024-10" db="EMBL/GenBank/DDBJ databases">
        <title>Updated reference genomes for cyclostephanoid diatoms.</title>
        <authorList>
            <person name="Roberts W.R."/>
            <person name="Alverson A.J."/>
        </authorList>
    </citation>
    <scope>NUCLEOTIDE SEQUENCE [LARGE SCALE GENOMIC DNA]</scope>
    <source>
        <strain evidence="2 3">AJA228-03</strain>
    </source>
</reference>
<accession>A0ABD3R5Q0</accession>
<gene>
    <name evidence="2" type="ORF">ACHAXA_004043</name>
</gene>
<name>A0ABD3R5Q0_9STRA</name>
<dbReference type="Pfam" id="PF01549">
    <property type="entry name" value="ShK"/>
    <property type="match status" value="1"/>
</dbReference>
<dbReference type="EMBL" id="JALLPB020000521">
    <property type="protein sequence ID" value="KAL3808314.1"/>
    <property type="molecule type" value="Genomic_DNA"/>
</dbReference>
<evidence type="ECO:0000313" key="3">
    <source>
        <dbReference type="Proteomes" id="UP001530377"/>
    </source>
</evidence>
<evidence type="ECO:0000313" key="2">
    <source>
        <dbReference type="EMBL" id="KAL3808314.1"/>
    </source>
</evidence>
<dbReference type="PROSITE" id="PS51670">
    <property type="entry name" value="SHKT"/>
    <property type="match status" value="1"/>
</dbReference>
<sequence>MRGDVRPRNDVRHLHVSFGITFVIIHQIVTTIVDYSSSSRYTISNAKTSCVETDANGFSCADDPREAARRRSRRKDVTYYLANYGVRQSHDGNDEERAAIHDVVLGMEDYMRRWIVKYDHDEETKAICVNKHDKCAFWTSIDECIKNPEYMETECALACQSCHKLLLRPNYERRLTGGEGK</sequence>
<dbReference type="AlphaFoldDB" id="A0ABD3R5Q0"/>
<dbReference type="Proteomes" id="UP001530377">
    <property type="component" value="Unassembled WGS sequence"/>
</dbReference>
<protein>
    <recommendedName>
        <fullName evidence="1">ShKT domain-containing protein</fullName>
    </recommendedName>
</protein>
<feature type="domain" description="ShKT" evidence="1">
    <location>
        <begin position="128"/>
        <end position="162"/>
    </location>
</feature>